<dbReference type="InterPro" id="IPR002306">
    <property type="entry name" value="Trp-tRNA-ligase"/>
</dbReference>
<dbReference type="GO" id="GO:0005524">
    <property type="term" value="F:ATP binding"/>
    <property type="evidence" value="ECO:0007669"/>
    <property type="project" value="UniProtKB-KW"/>
</dbReference>
<keyword evidence="6 10" id="KW-0648">Protein biosynthesis</keyword>
<name>A0A3A9YCE7_9ACTN</name>
<protein>
    <recommendedName>
        <fullName evidence="2 9">Tryptophan--tRNA ligase</fullName>
        <ecNumber evidence="2 9">6.1.1.2</ecNumber>
    </recommendedName>
</protein>
<comment type="catalytic activity">
    <reaction evidence="8">
        <text>tRNA(Trp) + L-tryptophan + ATP = L-tryptophyl-tRNA(Trp) + AMP + diphosphate + H(+)</text>
        <dbReference type="Rhea" id="RHEA:24080"/>
        <dbReference type="Rhea" id="RHEA-COMP:9671"/>
        <dbReference type="Rhea" id="RHEA-COMP:9705"/>
        <dbReference type="ChEBI" id="CHEBI:15378"/>
        <dbReference type="ChEBI" id="CHEBI:30616"/>
        <dbReference type="ChEBI" id="CHEBI:33019"/>
        <dbReference type="ChEBI" id="CHEBI:57912"/>
        <dbReference type="ChEBI" id="CHEBI:78442"/>
        <dbReference type="ChEBI" id="CHEBI:78535"/>
        <dbReference type="ChEBI" id="CHEBI:456215"/>
        <dbReference type="EC" id="6.1.1.2"/>
    </reaction>
</comment>
<evidence type="ECO:0000256" key="9">
    <source>
        <dbReference type="NCBIfam" id="TIGR00233"/>
    </source>
</evidence>
<keyword evidence="13" id="KW-1185">Reference proteome</keyword>
<evidence type="ECO:0000256" key="6">
    <source>
        <dbReference type="ARBA" id="ARBA00022917"/>
    </source>
</evidence>
<dbReference type="InterPro" id="IPR014729">
    <property type="entry name" value="Rossmann-like_a/b/a_fold"/>
</dbReference>
<evidence type="ECO:0000256" key="4">
    <source>
        <dbReference type="ARBA" id="ARBA00022741"/>
    </source>
</evidence>
<dbReference type="Gene3D" id="1.10.240.10">
    <property type="entry name" value="Tyrosyl-Transfer RNA Synthetase"/>
    <property type="match status" value="1"/>
</dbReference>
<dbReference type="Gene3D" id="3.40.50.620">
    <property type="entry name" value="HUPs"/>
    <property type="match status" value="1"/>
</dbReference>
<organism evidence="12 13">
    <name type="scientific">Streptomyces hoynatensis</name>
    <dbReference type="NCBI Taxonomy" id="1141874"/>
    <lineage>
        <taxon>Bacteria</taxon>
        <taxon>Bacillati</taxon>
        <taxon>Actinomycetota</taxon>
        <taxon>Actinomycetes</taxon>
        <taxon>Kitasatosporales</taxon>
        <taxon>Streptomycetaceae</taxon>
        <taxon>Streptomyces</taxon>
    </lineage>
</organism>
<dbReference type="NCBIfam" id="TIGR00233">
    <property type="entry name" value="trpS"/>
    <property type="match status" value="1"/>
</dbReference>
<sequence>MDHTLETAAGARPLTSPGPRPAAPAGAPETAPAGAPETAPAGTPGIAAAQARSAVLEEEVRRHPERFRVLTGDRPTGRLHLGHYFGTLHNRVRLQNLGVEMFVLIADYQVLTDREVAEDLTGHVEELVLDHLAVGVDPARSTIFAHSAVPALNQLLLPFLSLVSTAELGRNPTVKDEIAHARQSAVSGLMFTYPVHQAADILFCKANLVPVGQDQLPHLELTRTLARRFNDRYGNGTAVFPQPEALLSPAPLLLGTDGTKMSKSRGNAVALAAGADETARLIKGAKTDSERHITYDPATRPEVSSLLLLAALCQGRSPREVADEIGSGGAAALKRTVTEAVNAYLAPIRARRAEYAKDRGELRRVLREGNERARAVAEATLAEVRAAMNSHY</sequence>
<dbReference type="EMBL" id="RBAL01000045">
    <property type="protein sequence ID" value="RKN34930.1"/>
    <property type="molecule type" value="Genomic_DNA"/>
</dbReference>
<evidence type="ECO:0000256" key="5">
    <source>
        <dbReference type="ARBA" id="ARBA00022840"/>
    </source>
</evidence>
<dbReference type="FunFam" id="1.10.240.10:FF:000005">
    <property type="entry name" value="Tryptophan--tRNA ligase"/>
    <property type="match status" value="1"/>
</dbReference>
<evidence type="ECO:0000313" key="13">
    <source>
        <dbReference type="Proteomes" id="UP000272474"/>
    </source>
</evidence>
<dbReference type="AlphaFoldDB" id="A0A3A9YCE7"/>
<evidence type="ECO:0000256" key="7">
    <source>
        <dbReference type="ARBA" id="ARBA00023146"/>
    </source>
</evidence>
<dbReference type="OrthoDB" id="9801042at2"/>
<accession>A0A3A9YCE7</accession>
<dbReference type="GO" id="GO:0005737">
    <property type="term" value="C:cytoplasm"/>
    <property type="evidence" value="ECO:0007669"/>
    <property type="project" value="UniProtKB-UniRule"/>
</dbReference>
<dbReference type="Pfam" id="PF00579">
    <property type="entry name" value="tRNA-synt_1b"/>
    <property type="match status" value="1"/>
</dbReference>
<dbReference type="EC" id="6.1.1.2" evidence="2 9"/>
<reference evidence="12 13" key="1">
    <citation type="journal article" date="2014" name="Int. J. Syst. Evol. Microbiol.">
        <title>Streptomyces hoynatensis sp. nov., isolated from deep marine sediment.</title>
        <authorList>
            <person name="Veyisoglu A."/>
            <person name="Sahin N."/>
        </authorList>
    </citation>
    <scope>NUCLEOTIDE SEQUENCE [LARGE SCALE GENOMIC DNA]</scope>
    <source>
        <strain evidence="12 13">KCTC 29097</strain>
    </source>
</reference>
<keyword evidence="4 10" id="KW-0547">Nucleotide-binding</keyword>
<evidence type="ECO:0000256" key="8">
    <source>
        <dbReference type="ARBA" id="ARBA00049929"/>
    </source>
</evidence>
<evidence type="ECO:0000256" key="10">
    <source>
        <dbReference type="RuleBase" id="RU363036"/>
    </source>
</evidence>
<evidence type="ECO:0000256" key="11">
    <source>
        <dbReference type="SAM" id="MobiDB-lite"/>
    </source>
</evidence>
<keyword evidence="5 10" id="KW-0067">ATP-binding</keyword>
<dbReference type="RefSeq" id="WP_120685221.1">
    <property type="nucleotide sequence ID" value="NZ_RBAL01000045.1"/>
</dbReference>
<dbReference type="PANTHER" id="PTHR43766:SF1">
    <property type="entry name" value="TRYPTOPHAN--TRNA LIGASE, MITOCHONDRIAL"/>
    <property type="match status" value="1"/>
</dbReference>
<dbReference type="PRINTS" id="PR01039">
    <property type="entry name" value="TRNASYNTHTRP"/>
</dbReference>
<evidence type="ECO:0000256" key="2">
    <source>
        <dbReference type="ARBA" id="ARBA00013161"/>
    </source>
</evidence>
<dbReference type="PROSITE" id="PS00178">
    <property type="entry name" value="AA_TRNA_LIGASE_I"/>
    <property type="match status" value="1"/>
</dbReference>
<evidence type="ECO:0000256" key="1">
    <source>
        <dbReference type="ARBA" id="ARBA00005594"/>
    </source>
</evidence>
<feature type="region of interest" description="Disordered" evidence="11">
    <location>
        <begin position="1"/>
        <end position="53"/>
    </location>
</feature>
<comment type="similarity">
    <text evidence="1 10">Belongs to the class-I aminoacyl-tRNA synthetase family.</text>
</comment>
<keyword evidence="7 10" id="KW-0030">Aminoacyl-tRNA synthetase</keyword>
<evidence type="ECO:0000256" key="3">
    <source>
        <dbReference type="ARBA" id="ARBA00022598"/>
    </source>
</evidence>
<feature type="compositionally biased region" description="Low complexity" evidence="11">
    <location>
        <begin position="23"/>
        <end position="51"/>
    </location>
</feature>
<comment type="caution">
    <text evidence="12">The sequence shown here is derived from an EMBL/GenBank/DDBJ whole genome shotgun (WGS) entry which is preliminary data.</text>
</comment>
<dbReference type="GO" id="GO:0004830">
    <property type="term" value="F:tryptophan-tRNA ligase activity"/>
    <property type="evidence" value="ECO:0007669"/>
    <property type="project" value="UniProtKB-UniRule"/>
</dbReference>
<dbReference type="InterPro" id="IPR001412">
    <property type="entry name" value="aa-tRNA-synth_I_CS"/>
</dbReference>
<dbReference type="InterPro" id="IPR002305">
    <property type="entry name" value="aa-tRNA-synth_Ic"/>
</dbReference>
<dbReference type="SUPFAM" id="SSF52374">
    <property type="entry name" value="Nucleotidylyl transferase"/>
    <property type="match status" value="1"/>
</dbReference>
<gene>
    <name evidence="12" type="primary">trpS</name>
    <name evidence="12" type="ORF">D7294_31380</name>
</gene>
<evidence type="ECO:0000313" key="12">
    <source>
        <dbReference type="EMBL" id="RKN34930.1"/>
    </source>
</evidence>
<dbReference type="Proteomes" id="UP000272474">
    <property type="component" value="Unassembled WGS sequence"/>
</dbReference>
<dbReference type="GO" id="GO:0006436">
    <property type="term" value="P:tryptophanyl-tRNA aminoacylation"/>
    <property type="evidence" value="ECO:0007669"/>
    <property type="project" value="UniProtKB-UniRule"/>
</dbReference>
<keyword evidence="3 10" id="KW-0436">Ligase</keyword>
<dbReference type="PANTHER" id="PTHR43766">
    <property type="entry name" value="TRYPTOPHAN--TRNA LIGASE, MITOCHONDRIAL"/>
    <property type="match status" value="1"/>
</dbReference>
<proteinExistence type="inferred from homology"/>
<dbReference type="InterPro" id="IPR050203">
    <property type="entry name" value="Trp-tRNA_synthetase"/>
</dbReference>